<dbReference type="Pfam" id="PF01832">
    <property type="entry name" value="Glucosaminidase"/>
    <property type="match status" value="1"/>
</dbReference>
<accession>A0A934RUJ5</accession>
<evidence type="ECO:0000313" key="3">
    <source>
        <dbReference type="EMBL" id="MBK1877112.1"/>
    </source>
</evidence>
<protein>
    <submittedName>
        <fullName evidence="3">Glucosaminidase domain-containing protein</fullName>
    </submittedName>
</protein>
<gene>
    <name evidence="3" type="ORF">JIN87_09545</name>
</gene>
<evidence type="ECO:0000259" key="2">
    <source>
        <dbReference type="Pfam" id="PF01832"/>
    </source>
</evidence>
<feature type="domain" description="Mannosyl-glycoprotein endo-beta-N-acetylglucosamidase-like" evidence="2">
    <location>
        <begin position="142"/>
        <end position="273"/>
    </location>
</feature>
<proteinExistence type="predicted"/>
<dbReference type="RefSeq" id="WP_200355329.1">
    <property type="nucleotide sequence ID" value="NZ_JAENIL010000015.1"/>
</dbReference>
<feature type="transmembrane region" description="Helical" evidence="1">
    <location>
        <begin position="26"/>
        <end position="47"/>
    </location>
</feature>
<evidence type="ECO:0000256" key="1">
    <source>
        <dbReference type="SAM" id="Phobius"/>
    </source>
</evidence>
<dbReference type="InterPro" id="IPR053195">
    <property type="entry name" value="Bax-like"/>
</dbReference>
<sequence length="277" mass="31241">MSPKRIPNLSLLRGVSLGRKGDYQTWMFAAAALSLLVIAVYSVLNVVETIIDDDRLEEVSLPNFAAIENVGERKQAFFEFLEPFVAKANEDILEERAEALKLQSYFERNDRLSAGRLEDFNALREAYKLDPVEEANSREFEELLARVDTIPASLALAQAAIESGWGTSRFARLGNNLFGMWCYEPGCGIVPQRRPAGKTYEVTAYASPSESFLAYLRNLNTNSNYTALRDIRSAHREKGVEPTGYDLAGGLSRYSQERWTYVTKVRKMISSNDLEDR</sequence>
<dbReference type="Proteomes" id="UP000617628">
    <property type="component" value="Unassembled WGS sequence"/>
</dbReference>
<dbReference type="PANTHER" id="PTHR40572:SF1">
    <property type="entry name" value="PROTEIN BAX"/>
    <property type="match status" value="1"/>
</dbReference>
<organism evidence="3 4">
    <name type="scientific">Pelagicoccus mobilis</name>
    <dbReference type="NCBI Taxonomy" id="415221"/>
    <lineage>
        <taxon>Bacteria</taxon>
        <taxon>Pseudomonadati</taxon>
        <taxon>Verrucomicrobiota</taxon>
        <taxon>Opitutia</taxon>
        <taxon>Puniceicoccales</taxon>
        <taxon>Pelagicoccaceae</taxon>
        <taxon>Pelagicoccus</taxon>
    </lineage>
</organism>
<dbReference type="InterPro" id="IPR002901">
    <property type="entry name" value="MGlyc_endo_b_GlcNAc-like_dom"/>
</dbReference>
<dbReference type="GO" id="GO:0004040">
    <property type="term" value="F:amidase activity"/>
    <property type="evidence" value="ECO:0007669"/>
    <property type="project" value="InterPro"/>
</dbReference>
<evidence type="ECO:0000313" key="4">
    <source>
        <dbReference type="Proteomes" id="UP000617628"/>
    </source>
</evidence>
<keyword evidence="1" id="KW-0812">Transmembrane</keyword>
<keyword evidence="4" id="KW-1185">Reference proteome</keyword>
<comment type="caution">
    <text evidence="3">The sequence shown here is derived from an EMBL/GenBank/DDBJ whole genome shotgun (WGS) entry which is preliminary data.</text>
</comment>
<reference evidence="3" key="1">
    <citation type="submission" date="2021-01" db="EMBL/GenBank/DDBJ databases">
        <title>Modified the classification status of verrucomicrobia.</title>
        <authorList>
            <person name="Feng X."/>
        </authorList>
    </citation>
    <scope>NUCLEOTIDE SEQUENCE</scope>
    <source>
        <strain evidence="3">KCTC 13126</strain>
    </source>
</reference>
<dbReference type="PANTHER" id="PTHR40572">
    <property type="entry name" value="PROTEIN BAX"/>
    <property type="match status" value="1"/>
</dbReference>
<dbReference type="EMBL" id="JAENIL010000015">
    <property type="protein sequence ID" value="MBK1877112.1"/>
    <property type="molecule type" value="Genomic_DNA"/>
</dbReference>
<dbReference type="Gene3D" id="1.10.530.10">
    <property type="match status" value="1"/>
</dbReference>
<keyword evidence="1" id="KW-1133">Transmembrane helix</keyword>
<dbReference type="AlphaFoldDB" id="A0A934RUJ5"/>
<name>A0A934RUJ5_9BACT</name>
<keyword evidence="1" id="KW-0472">Membrane</keyword>